<dbReference type="InterPro" id="IPR001789">
    <property type="entry name" value="Sig_transdc_resp-reg_receiver"/>
</dbReference>
<evidence type="ECO:0000259" key="2">
    <source>
        <dbReference type="PROSITE" id="PS50110"/>
    </source>
</evidence>
<dbReference type="PROSITE" id="PS50110">
    <property type="entry name" value="RESPONSE_REGULATORY"/>
    <property type="match status" value="1"/>
</dbReference>
<dbReference type="InterPro" id="IPR052893">
    <property type="entry name" value="TCS_response_regulator"/>
</dbReference>
<feature type="domain" description="Response regulatory" evidence="2">
    <location>
        <begin position="1"/>
        <end position="118"/>
    </location>
</feature>
<gene>
    <name evidence="3" type="ORF">SAMN05660236_2431</name>
</gene>
<organism evidence="3 4">
    <name type="scientific">Ohtaekwangia koreensis</name>
    <dbReference type="NCBI Taxonomy" id="688867"/>
    <lineage>
        <taxon>Bacteria</taxon>
        <taxon>Pseudomonadati</taxon>
        <taxon>Bacteroidota</taxon>
        <taxon>Cytophagia</taxon>
        <taxon>Cytophagales</taxon>
        <taxon>Fulvivirgaceae</taxon>
        <taxon>Ohtaekwangia</taxon>
    </lineage>
</organism>
<dbReference type="GO" id="GO:0000160">
    <property type="term" value="P:phosphorelay signal transduction system"/>
    <property type="evidence" value="ECO:0007669"/>
    <property type="project" value="InterPro"/>
</dbReference>
<reference evidence="3 4" key="1">
    <citation type="submission" date="2017-02" db="EMBL/GenBank/DDBJ databases">
        <authorList>
            <person name="Peterson S.W."/>
        </authorList>
    </citation>
    <scope>NUCLEOTIDE SEQUENCE [LARGE SCALE GENOMIC DNA]</scope>
    <source>
        <strain evidence="3 4">DSM 25262</strain>
    </source>
</reference>
<evidence type="ECO:0000313" key="4">
    <source>
        <dbReference type="Proteomes" id="UP000190961"/>
    </source>
</evidence>
<dbReference type="PANTHER" id="PTHR44520">
    <property type="entry name" value="RESPONSE REGULATOR RCP1-RELATED"/>
    <property type="match status" value="1"/>
</dbReference>
<feature type="modified residue" description="4-aspartylphosphate" evidence="1">
    <location>
        <position position="51"/>
    </location>
</feature>
<dbReference type="Proteomes" id="UP000190961">
    <property type="component" value="Unassembled WGS sequence"/>
</dbReference>
<accession>A0A1T5KPD1</accession>
<evidence type="ECO:0000313" key="3">
    <source>
        <dbReference type="EMBL" id="SKC65523.1"/>
    </source>
</evidence>
<dbReference type="Gene3D" id="3.40.50.2300">
    <property type="match status" value="1"/>
</dbReference>
<keyword evidence="1" id="KW-0597">Phosphoprotein</keyword>
<dbReference type="Pfam" id="PF00072">
    <property type="entry name" value="Response_reg"/>
    <property type="match status" value="1"/>
</dbReference>
<dbReference type="AlphaFoldDB" id="A0A1T5KPD1"/>
<protein>
    <submittedName>
        <fullName evidence="3">Response regulator receiver domain-containing protein</fullName>
    </submittedName>
</protein>
<dbReference type="SMART" id="SM00448">
    <property type="entry name" value="REC"/>
    <property type="match status" value="1"/>
</dbReference>
<dbReference type="EMBL" id="FUZU01000001">
    <property type="protein sequence ID" value="SKC65523.1"/>
    <property type="molecule type" value="Genomic_DNA"/>
</dbReference>
<keyword evidence="4" id="KW-1185">Reference proteome</keyword>
<dbReference type="STRING" id="688867.SAMN05660236_2431"/>
<proteinExistence type="predicted"/>
<name>A0A1T5KPD1_9BACT</name>
<dbReference type="PANTHER" id="PTHR44520:SF2">
    <property type="entry name" value="RESPONSE REGULATOR RCP1"/>
    <property type="match status" value="1"/>
</dbReference>
<dbReference type="InterPro" id="IPR011006">
    <property type="entry name" value="CheY-like_superfamily"/>
</dbReference>
<sequence>MADDDQDETDLFGEALRDIDQSLELYSAANGKEAISALYRGQVRPEIIFLDINMPEMNGWDCLTTLKSDATLREIPVVMYSTSSAGLDGKRAVQSGAICYLEKPPSFLKLKDFLEKISISSRTNLPATLRAIEANKSHRLVISD</sequence>
<evidence type="ECO:0000256" key="1">
    <source>
        <dbReference type="PROSITE-ProRule" id="PRU00169"/>
    </source>
</evidence>
<dbReference type="SUPFAM" id="SSF52172">
    <property type="entry name" value="CheY-like"/>
    <property type="match status" value="1"/>
</dbReference>